<evidence type="ECO:0000256" key="2">
    <source>
        <dbReference type="ARBA" id="ARBA00022485"/>
    </source>
</evidence>
<evidence type="ECO:0000256" key="9">
    <source>
        <dbReference type="ARBA" id="ARBA00023136"/>
    </source>
</evidence>
<evidence type="ECO:0000256" key="3">
    <source>
        <dbReference type="ARBA" id="ARBA00022723"/>
    </source>
</evidence>
<evidence type="ECO:0000256" key="5">
    <source>
        <dbReference type="ARBA" id="ARBA00022967"/>
    </source>
</evidence>
<dbReference type="SUPFAM" id="SSF54862">
    <property type="entry name" value="4Fe-4S ferredoxins"/>
    <property type="match status" value="1"/>
</dbReference>
<dbReference type="AlphaFoldDB" id="A0A4R1R3D8"/>
<dbReference type="NCBIfam" id="TIGR01944">
    <property type="entry name" value="rnfB"/>
    <property type="match status" value="1"/>
</dbReference>
<evidence type="ECO:0000259" key="13">
    <source>
        <dbReference type="PROSITE" id="PS51656"/>
    </source>
</evidence>
<feature type="domain" description="4Fe-4S ferredoxin-type" evidence="12">
    <location>
        <begin position="164"/>
        <end position="193"/>
    </location>
</feature>
<comment type="cofactor">
    <cofactor evidence="10">
        <name>[4Fe-4S] cluster</name>
        <dbReference type="ChEBI" id="CHEBI:49883"/>
    </cofactor>
    <text evidence="10">Binds 3 [4Fe-4S] clusters.</text>
</comment>
<evidence type="ECO:0000256" key="7">
    <source>
        <dbReference type="ARBA" id="ARBA00023004"/>
    </source>
</evidence>
<feature type="binding site" evidence="10">
    <location>
        <position position="173"/>
    </location>
    <ligand>
        <name>[4Fe-4S] cluster</name>
        <dbReference type="ChEBI" id="CHEBI:49883"/>
        <label>3</label>
    </ligand>
</feature>
<comment type="subcellular location">
    <subcellularLocation>
        <location evidence="10">Cell membrane</location>
    </subcellularLocation>
</comment>
<keyword evidence="3 10" id="KW-0479">Metal-binding</keyword>
<keyword evidence="9 10" id="KW-0472">Membrane</keyword>
<feature type="domain" description="4Fe-4S ferredoxin-type" evidence="12">
    <location>
        <begin position="238"/>
        <end position="266"/>
    </location>
</feature>
<comment type="caution">
    <text evidence="10">Lacks conserved residue(s) required for the propagation of feature annotation.</text>
</comment>
<dbReference type="GO" id="GO:0005886">
    <property type="term" value="C:plasma membrane"/>
    <property type="evidence" value="ECO:0007669"/>
    <property type="project" value="UniProtKB-SubCell"/>
</dbReference>
<keyword evidence="2 10" id="KW-0004">4Fe-4S</keyword>
<dbReference type="Pfam" id="PF13237">
    <property type="entry name" value="Fer4_10"/>
    <property type="match status" value="1"/>
</dbReference>
<evidence type="ECO:0000313" key="14">
    <source>
        <dbReference type="EMBL" id="TCL59946.1"/>
    </source>
</evidence>
<evidence type="ECO:0000256" key="1">
    <source>
        <dbReference type="ARBA" id="ARBA00022448"/>
    </source>
</evidence>
<dbReference type="InterPro" id="IPR017896">
    <property type="entry name" value="4Fe4S_Fe-S-bd"/>
</dbReference>
<dbReference type="STRING" id="1469948.GCA_000732725_00924"/>
<feature type="binding site" evidence="10">
    <location>
        <position position="183"/>
    </location>
    <ligand>
        <name>[4Fe-4S] cluster</name>
        <dbReference type="ChEBI" id="CHEBI:49883"/>
        <label>2</label>
    </ligand>
</feature>
<dbReference type="InterPro" id="IPR050395">
    <property type="entry name" value="4Fe4S_Ferredoxin_RnfB"/>
</dbReference>
<comment type="subunit">
    <text evidence="10">The complex is composed of six subunits: RnfA, RnfB, RnfC, RnfD, RnfE and RnfG.</text>
</comment>
<feature type="binding site" evidence="10">
    <location>
        <position position="150"/>
    </location>
    <ligand>
        <name>[4Fe-4S] cluster</name>
        <dbReference type="ChEBI" id="CHEBI:49883"/>
        <label>2</label>
    </ligand>
</feature>
<dbReference type="InterPro" id="IPR017900">
    <property type="entry name" value="4Fe4S_Fe_S_CS"/>
</dbReference>
<dbReference type="GO" id="GO:0046872">
    <property type="term" value="F:metal ion binding"/>
    <property type="evidence" value="ECO:0007669"/>
    <property type="project" value="UniProtKB-KW"/>
</dbReference>
<protein>
    <recommendedName>
        <fullName evidence="10">Ion-translocating oxidoreductase complex subunit B</fullName>
        <ecNumber evidence="10">7.-.-.-</ecNumber>
    </recommendedName>
    <alternativeName>
        <fullName evidence="10">Rnf electron transport complex subunit B</fullName>
    </alternativeName>
</protein>
<keyword evidence="11" id="KW-1133">Transmembrane helix</keyword>
<keyword evidence="15" id="KW-1185">Reference proteome</keyword>
<evidence type="ECO:0000256" key="8">
    <source>
        <dbReference type="ARBA" id="ARBA00023014"/>
    </source>
</evidence>
<evidence type="ECO:0000259" key="12">
    <source>
        <dbReference type="PROSITE" id="PS51379"/>
    </source>
</evidence>
<proteinExistence type="inferred from homology"/>
<keyword evidence="10" id="KW-1003">Cell membrane</keyword>
<sequence>MSTVSVVIAMAIVGGSGLFIGLFLGIAAIKFRVNVDEREEAVLAALPGNNCGGCGFPGCSGLALAIVKGEAAVDACPVGGEAVGKVIAGIMGVEAQETVRKAAFVKCQGDLDKTAMDYEYFGAQDCRMLTFVPNGGPKSCNYGCLGGGSCVKVCPFDAIHVVNGVAVVDREACMACGKCVEVCPKSLIELIPYDAKYVVACNSKDKGQDTSRKCMVGCIGCQLCKKNCPSEAVDVVDFNAAIDYEKCTECGICMEKCPKKTILRRA</sequence>
<keyword evidence="1 10" id="KW-0813">Transport</keyword>
<keyword evidence="4 10" id="KW-0677">Repeat</keyword>
<dbReference type="OrthoDB" id="9789936at2"/>
<dbReference type="EMBL" id="SLUO01000003">
    <property type="protein sequence ID" value="TCL59946.1"/>
    <property type="molecule type" value="Genomic_DNA"/>
</dbReference>
<comment type="similarity">
    <text evidence="10">Belongs to the 4Fe4S bacterial-type ferredoxin family. RnfB subfamily.</text>
</comment>
<comment type="function">
    <text evidence="10">Part of a membrane-bound complex that couples electron transfer with translocation of ions across the membrane.</text>
</comment>
<comment type="caution">
    <text evidence="14">The sequence shown here is derived from an EMBL/GenBank/DDBJ whole genome shotgun (WGS) entry which is preliminary data.</text>
</comment>
<dbReference type="GO" id="GO:0022900">
    <property type="term" value="P:electron transport chain"/>
    <property type="evidence" value="ECO:0007669"/>
    <property type="project" value="UniProtKB-UniRule"/>
</dbReference>
<dbReference type="Proteomes" id="UP000295718">
    <property type="component" value="Unassembled WGS sequence"/>
</dbReference>
<dbReference type="EC" id="7.-.-.-" evidence="10"/>
<name>A0A4R1R3D8_9FIRM</name>
<feature type="binding site" evidence="10">
    <location>
        <position position="76"/>
    </location>
    <ligand>
        <name>[4Fe-4S] cluster</name>
        <dbReference type="ChEBI" id="CHEBI:49883"/>
        <label>1</label>
    </ligand>
</feature>
<feature type="domain" description="4Fe-4S ferredoxin-type" evidence="12">
    <location>
        <begin position="131"/>
        <end position="163"/>
    </location>
</feature>
<dbReference type="InterPro" id="IPR010207">
    <property type="entry name" value="Elect_transpt_cplx_RnfB/RsxB"/>
</dbReference>
<dbReference type="PANTHER" id="PTHR43560">
    <property type="entry name" value="ION-TRANSLOCATING OXIDOREDUCTASE COMPLEX SUBUNIT B"/>
    <property type="match status" value="1"/>
</dbReference>
<organism evidence="14 15">
    <name type="scientific">Kineothrix alysoides</name>
    <dbReference type="NCBI Taxonomy" id="1469948"/>
    <lineage>
        <taxon>Bacteria</taxon>
        <taxon>Bacillati</taxon>
        <taxon>Bacillota</taxon>
        <taxon>Clostridia</taxon>
        <taxon>Lachnospirales</taxon>
        <taxon>Lachnospiraceae</taxon>
        <taxon>Kineothrix</taxon>
    </lineage>
</organism>
<dbReference type="PROSITE" id="PS00198">
    <property type="entry name" value="4FE4S_FER_1"/>
    <property type="match status" value="2"/>
</dbReference>
<dbReference type="InterPro" id="IPR007202">
    <property type="entry name" value="4Fe-4S_dom"/>
</dbReference>
<dbReference type="CDD" id="cd10549">
    <property type="entry name" value="MtMvhB_like"/>
    <property type="match status" value="1"/>
</dbReference>
<evidence type="ECO:0000256" key="4">
    <source>
        <dbReference type="ARBA" id="ARBA00022737"/>
    </source>
</evidence>
<keyword evidence="6 10" id="KW-0249">Electron transport</keyword>
<dbReference type="Gene3D" id="1.10.15.40">
    <property type="entry name" value="Electron transport complex subunit B, putative Fe-S cluster"/>
    <property type="match status" value="1"/>
</dbReference>
<reference evidence="14 15" key="1">
    <citation type="submission" date="2019-03" db="EMBL/GenBank/DDBJ databases">
        <title>Genomic Encyclopedia of Type Strains, Phase IV (KMG-IV): sequencing the most valuable type-strain genomes for metagenomic binning, comparative biology and taxonomic classification.</title>
        <authorList>
            <person name="Goeker M."/>
        </authorList>
    </citation>
    <scope>NUCLEOTIDE SEQUENCE [LARGE SCALE GENOMIC DNA]</scope>
    <source>
        <strain evidence="14 15">DSM 100556</strain>
    </source>
</reference>
<evidence type="ECO:0000256" key="6">
    <source>
        <dbReference type="ARBA" id="ARBA00022982"/>
    </source>
</evidence>
<dbReference type="GO" id="GO:0009055">
    <property type="term" value="F:electron transfer activity"/>
    <property type="evidence" value="ECO:0007669"/>
    <property type="project" value="InterPro"/>
</dbReference>
<dbReference type="HAMAP" id="MF_00463">
    <property type="entry name" value="RsxB_RnfB"/>
    <property type="match status" value="1"/>
</dbReference>
<dbReference type="PROSITE" id="PS51656">
    <property type="entry name" value="4FE4S"/>
    <property type="match status" value="1"/>
</dbReference>
<feature type="region of interest" description="Hydrophobic" evidence="10">
    <location>
        <begin position="1"/>
        <end position="28"/>
    </location>
</feature>
<feature type="domain" description="4Fe-4S ferredoxin-type" evidence="12">
    <location>
        <begin position="218"/>
        <end position="237"/>
    </location>
</feature>
<keyword evidence="11" id="KW-0812">Transmembrane</keyword>
<accession>A0A4R1R3D8</accession>
<feature type="binding site" evidence="10">
    <location>
        <position position="179"/>
    </location>
    <ligand>
        <name>[4Fe-4S] cluster</name>
        <dbReference type="ChEBI" id="CHEBI:49883"/>
        <label>3</label>
    </ligand>
</feature>
<feature type="domain" description="4Fe-4S" evidence="13">
    <location>
        <begin position="34"/>
        <end position="93"/>
    </location>
</feature>
<dbReference type="RefSeq" id="WP_031389670.1">
    <property type="nucleotide sequence ID" value="NZ_JPNB01000001.1"/>
</dbReference>
<feature type="binding site" evidence="10">
    <location>
        <position position="154"/>
    </location>
    <ligand>
        <name>[4Fe-4S] cluster</name>
        <dbReference type="ChEBI" id="CHEBI:49883"/>
        <label>3</label>
    </ligand>
</feature>
<feature type="binding site" evidence="10">
    <location>
        <position position="51"/>
    </location>
    <ligand>
        <name>[4Fe-4S] cluster</name>
        <dbReference type="ChEBI" id="CHEBI:49883"/>
        <label>1</label>
    </ligand>
</feature>
<dbReference type="PROSITE" id="PS51379">
    <property type="entry name" value="4FE4S_FER_2"/>
    <property type="match status" value="4"/>
</dbReference>
<dbReference type="Pfam" id="PF04060">
    <property type="entry name" value="FeS"/>
    <property type="match status" value="1"/>
</dbReference>
<evidence type="ECO:0000313" key="15">
    <source>
        <dbReference type="Proteomes" id="UP000295718"/>
    </source>
</evidence>
<dbReference type="Pfam" id="PF13187">
    <property type="entry name" value="Fer4_9"/>
    <property type="match status" value="1"/>
</dbReference>
<feature type="binding site" evidence="10">
    <location>
        <position position="140"/>
    </location>
    <ligand>
        <name>[4Fe-4S] cluster</name>
        <dbReference type="ChEBI" id="CHEBI:49883"/>
        <label>2</label>
    </ligand>
</feature>
<keyword evidence="7 10" id="KW-0408">Iron</keyword>
<feature type="binding site" evidence="10">
    <location>
        <position position="54"/>
    </location>
    <ligand>
        <name>[4Fe-4S] cluster</name>
        <dbReference type="ChEBI" id="CHEBI:49883"/>
        <label>1</label>
    </ligand>
</feature>
<feature type="binding site" evidence="10">
    <location>
        <position position="144"/>
    </location>
    <ligand>
        <name>[4Fe-4S] cluster</name>
        <dbReference type="ChEBI" id="CHEBI:49883"/>
        <label>2</label>
    </ligand>
</feature>
<dbReference type="Gene3D" id="3.30.70.20">
    <property type="match status" value="2"/>
</dbReference>
<dbReference type="PANTHER" id="PTHR43560:SF1">
    <property type="entry name" value="ION-TRANSLOCATING OXIDOREDUCTASE COMPLEX SUBUNIT B"/>
    <property type="match status" value="1"/>
</dbReference>
<evidence type="ECO:0000256" key="10">
    <source>
        <dbReference type="HAMAP-Rule" id="MF_00463"/>
    </source>
</evidence>
<feature type="transmembrane region" description="Helical" evidence="11">
    <location>
        <begin position="6"/>
        <end position="29"/>
    </location>
</feature>
<gene>
    <name evidence="10" type="primary">rnfB</name>
    <name evidence="14" type="ORF">EDD76_103137</name>
</gene>
<keyword evidence="5 10" id="KW-1278">Translocase</keyword>
<dbReference type="GO" id="GO:0051539">
    <property type="term" value="F:4 iron, 4 sulfur cluster binding"/>
    <property type="evidence" value="ECO:0007669"/>
    <property type="project" value="UniProtKB-UniRule"/>
</dbReference>
<keyword evidence="8 10" id="KW-0411">Iron-sulfur</keyword>
<evidence type="ECO:0000256" key="11">
    <source>
        <dbReference type="SAM" id="Phobius"/>
    </source>
</evidence>
<feature type="binding site" evidence="10">
    <location>
        <position position="59"/>
    </location>
    <ligand>
        <name>[4Fe-4S] cluster</name>
        <dbReference type="ChEBI" id="CHEBI:49883"/>
        <label>1</label>
    </ligand>
</feature>
<feature type="binding site" evidence="10">
    <location>
        <position position="176"/>
    </location>
    <ligand>
        <name>[4Fe-4S] cluster</name>
        <dbReference type="ChEBI" id="CHEBI:49883"/>
        <label>3</label>
    </ligand>
</feature>